<organism evidence="5 8">
    <name type="scientific">Limosilactobacillus fermentum</name>
    <name type="common">Lactobacillus fermentum</name>
    <dbReference type="NCBI Taxonomy" id="1613"/>
    <lineage>
        <taxon>Bacteria</taxon>
        <taxon>Bacillati</taxon>
        <taxon>Bacillota</taxon>
        <taxon>Bacilli</taxon>
        <taxon>Lactobacillales</taxon>
        <taxon>Lactobacillaceae</taxon>
        <taxon>Limosilactobacillus</taxon>
    </lineage>
</organism>
<dbReference type="Pfam" id="PF00534">
    <property type="entry name" value="Glycos_transf_1"/>
    <property type="match status" value="1"/>
</dbReference>
<dbReference type="GO" id="GO:0016757">
    <property type="term" value="F:glycosyltransferase activity"/>
    <property type="evidence" value="ECO:0007669"/>
    <property type="project" value="UniProtKB-KW"/>
</dbReference>
<dbReference type="Gene3D" id="3.40.50.2000">
    <property type="entry name" value="Glycogen Phosphorylase B"/>
    <property type="match status" value="2"/>
</dbReference>
<evidence type="ECO:0000313" key="5">
    <source>
        <dbReference type="EMBL" id="PNV58409.1"/>
    </source>
</evidence>
<gene>
    <name evidence="6" type="primary">cpoA</name>
    <name evidence="4" type="ORF">BUW47_08095</name>
    <name evidence="5" type="ORF">C1Y38_03350</name>
    <name evidence="6" type="ORF">HCY95_01577</name>
</gene>
<dbReference type="PANTHER" id="PTHR46401:SF2">
    <property type="entry name" value="GLYCOSYLTRANSFERASE WBBK-RELATED"/>
    <property type="match status" value="1"/>
</dbReference>
<dbReference type="Proteomes" id="UP000503169">
    <property type="component" value="Chromosome"/>
</dbReference>
<evidence type="ECO:0000313" key="6">
    <source>
        <dbReference type="EMBL" id="QIX59124.1"/>
    </source>
</evidence>
<dbReference type="PANTHER" id="PTHR46401">
    <property type="entry name" value="GLYCOSYLTRANSFERASE WBBK-RELATED"/>
    <property type="match status" value="1"/>
</dbReference>
<evidence type="ECO:0000313" key="7">
    <source>
        <dbReference type="Proteomes" id="UP000185427"/>
    </source>
</evidence>
<evidence type="ECO:0000313" key="9">
    <source>
        <dbReference type="Proteomes" id="UP000503169"/>
    </source>
</evidence>
<accession>A0A0F4HDB3</accession>
<proteinExistence type="predicted"/>
<dbReference type="EMBL" id="CP019030">
    <property type="protein sequence ID" value="APU46377.1"/>
    <property type="molecule type" value="Genomic_DNA"/>
</dbReference>
<dbReference type="InterPro" id="IPR028098">
    <property type="entry name" value="Glyco_trans_4-like_N"/>
</dbReference>
<evidence type="ECO:0000259" key="3">
    <source>
        <dbReference type="Pfam" id="PF13439"/>
    </source>
</evidence>
<dbReference type="GO" id="GO:0009103">
    <property type="term" value="P:lipopolysaccharide biosynthetic process"/>
    <property type="evidence" value="ECO:0007669"/>
    <property type="project" value="TreeGrafter"/>
</dbReference>
<dbReference type="EC" id="2.4.1.-" evidence="6"/>
<dbReference type="AlphaFoldDB" id="A0A0F4HDB3"/>
<reference evidence="4 7" key="1">
    <citation type="submission" date="2016-12" db="EMBL/GenBank/DDBJ databases">
        <title>Complete Genome Sequence of Lactobacillus fermentum Strain SNUV175, a Probiotic for Treatment of Bacterial Vaginosis.</title>
        <authorList>
            <person name="Lee S."/>
            <person name="You H.J."/>
            <person name="Kwon B."/>
            <person name="Ko G."/>
        </authorList>
    </citation>
    <scope>NUCLEOTIDE SEQUENCE [LARGE SCALE GENOMIC DNA]</scope>
    <source>
        <strain evidence="4 7">SNUV175</strain>
    </source>
</reference>
<dbReference type="Proteomes" id="UP000185427">
    <property type="component" value="Chromosome"/>
</dbReference>
<name>A0A0F4HDB3_LIMFE</name>
<evidence type="ECO:0000313" key="8">
    <source>
        <dbReference type="Proteomes" id="UP000236514"/>
    </source>
</evidence>
<dbReference type="OrthoDB" id="9802525at2"/>
<dbReference type="Pfam" id="PF13439">
    <property type="entry name" value="Glyco_transf_4"/>
    <property type="match status" value="1"/>
</dbReference>
<evidence type="ECO:0000313" key="4">
    <source>
        <dbReference type="EMBL" id="APU46377.1"/>
    </source>
</evidence>
<keyword evidence="1 5" id="KW-0808">Transferase</keyword>
<protein>
    <submittedName>
        <fullName evidence="6">Alpha-galactosylglucosyldiacylglycerol synthase</fullName>
        <ecNumber evidence="6">2.4.1.-</ecNumber>
    </submittedName>
    <submittedName>
        <fullName evidence="4 5">Glycosyltransferase</fullName>
    </submittedName>
</protein>
<reference evidence="5 8" key="2">
    <citation type="submission" date="2018-01" db="EMBL/GenBank/DDBJ databases">
        <title>Draft genome sequence of the feruloyl esterase-producing strain Lactobacillus fermentum CRL 1446, isolated from artisanal goat milk cheese.</title>
        <authorList>
            <person name="Abeijon Mukdsi M.C."/>
            <person name="Saavedra L."/>
            <person name="Gauffin Cano M.P."/>
            <person name="Hebert E.M."/>
            <person name="Medina R.B."/>
        </authorList>
    </citation>
    <scope>NUCLEOTIDE SEQUENCE [LARGE SCALE GENOMIC DNA]</scope>
    <source>
        <strain evidence="5 8">CRL 1446</strain>
    </source>
</reference>
<dbReference type="PATRIC" id="fig|1613.32.peg.346"/>
<evidence type="ECO:0000259" key="2">
    <source>
        <dbReference type="Pfam" id="PF00534"/>
    </source>
</evidence>
<dbReference type="OMA" id="IPVYEGW"/>
<dbReference type="EMBL" id="POTQ01000004">
    <property type="protein sequence ID" value="PNV58409.1"/>
    <property type="molecule type" value="Genomic_DNA"/>
</dbReference>
<dbReference type="InterPro" id="IPR001296">
    <property type="entry name" value="Glyco_trans_1"/>
</dbReference>
<keyword evidence="6" id="KW-0328">Glycosyltransferase</keyword>
<dbReference type="RefSeq" id="WP_003684207.1">
    <property type="nucleotide sequence ID" value="NZ_BJLV01000018.1"/>
</dbReference>
<feature type="domain" description="Glycosyltransferase subfamily 4-like N-terminal" evidence="3">
    <location>
        <begin position="46"/>
        <end position="143"/>
    </location>
</feature>
<dbReference type="SUPFAM" id="SSF53756">
    <property type="entry name" value="UDP-Glycosyltransferase/glycogen phosphorylase"/>
    <property type="match status" value="1"/>
</dbReference>
<dbReference type="CDD" id="cd03801">
    <property type="entry name" value="GT4_PimA-like"/>
    <property type="match status" value="1"/>
</dbReference>
<reference evidence="6 9" key="3">
    <citation type="submission" date="2020-04" db="EMBL/GenBank/DDBJ databases">
        <title>Novel strain L. Fermentum HFD1 producer antibacterial peptides.</title>
        <authorList>
            <person name="Ozhegov G.D."/>
            <person name="Pavlova A.S."/>
            <person name="Zhuravleva D.E."/>
            <person name="Gogoleva N.V."/>
            <person name="Shagimardanova E.I."/>
            <person name="Markelova M.I."/>
            <person name="Yarullina D.R."/>
            <person name="Kayumov A.R."/>
        </authorList>
    </citation>
    <scope>NUCLEOTIDE SEQUENCE [LARGE SCALE GENOMIC DNA]</scope>
    <source>
        <strain evidence="6 9">HFD1</strain>
    </source>
</reference>
<dbReference type="EMBL" id="CP050919">
    <property type="protein sequence ID" value="QIX59124.1"/>
    <property type="molecule type" value="Genomic_DNA"/>
</dbReference>
<feature type="domain" description="Glycosyl transferase family 1" evidence="2">
    <location>
        <begin position="153"/>
        <end position="303"/>
    </location>
</feature>
<dbReference type="Proteomes" id="UP000236514">
    <property type="component" value="Unassembled WGS sequence"/>
</dbReference>
<dbReference type="GeneID" id="83716260"/>
<evidence type="ECO:0000256" key="1">
    <source>
        <dbReference type="ARBA" id="ARBA00022679"/>
    </source>
</evidence>
<sequence>MIKITMYSSADKVAGQGVGSAYAELMTLLKDRFASQFDIQINEFSRQNDISHYHTIDPRFFVSTFSKKRGQKIGYVHFLPETMEGSLKIPQPFRGLFYRYLIAFYKRMDHLVVVNPTFIPKLVAYGIPQERVTYIPNFVDDQRFYPVSAAKRWELYRRWKLDPERFTVVGSGQIQERKGVFDFIKLAKQNPHFQFIWAGGFSFGRITDGYQELKKVVANPPANLLFPGIVTRDQIAELNNIADLFLLPSYNELFPMSVLEAFSCGTPVMLRDLDLYHSIIGGYYQPAKDVDQMQAELVRIAQDPVALADLKQKSLTAAQRYSKDHLANEWYHFYRTQTGRE</sequence>